<proteinExistence type="predicted"/>
<feature type="domain" description="HTH iclR-type" evidence="4">
    <location>
        <begin position="11"/>
        <end position="71"/>
    </location>
</feature>
<feature type="domain" description="IclR-ED" evidence="5">
    <location>
        <begin position="72"/>
        <end position="256"/>
    </location>
</feature>
<dbReference type="GO" id="GO:0045892">
    <property type="term" value="P:negative regulation of DNA-templated transcription"/>
    <property type="evidence" value="ECO:0007669"/>
    <property type="project" value="TreeGrafter"/>
</dbReference>
<protein>
    <submittedName>
        <fullName evidence="6">IclR family transcriptional regulator</fullName>
    </submittedName>
</protein>
<dbReference type="GO" id="GO:0003677">
    <property type="term" value="F:DNA binding"/>
    <property type="evidence" value="ECO:0007669"/>
    <property type="project" value="UniProtKB-KW"/>
</dbReference>
<keyword evidence="3" id="KW-0804">Transcription</keyword>
<organism evidence="6 7">
    <name type="scientific">Mycolicibacterium wolinskyi</name>
    <dbReference type="NCBI Taxonomy" id="59750"/>
    <lineage>
        <taxon>Bacteria</taxon>
        <taxon>Bacillati</taxon>
        <taxon>Actinomycetota</taxon>
        <taxon>Actinomycetes</taxon>
        <taxon>Mycobacteriales</taxon>
        <taxon>Mycobacteriaceae</taxon>
        <taxon>Mycolicibacterium</taxon>
    </lineage>
</organism>
<dbReference type="SUPFAM" id="SSF46785">
    <property type="entry name" value="Winged helix' DNA-binding domain"/>
    <property type="match status" value="1"/>
</dbReference>
<name>A0A132PK03_9MYCO</name>
<dbReference type="SMART" id="SM00346">
    <property type="entry name" value="HTH_ICLR"/>
    <property type="match status" value="1"/>
</dbReference>
<dbReference type="SUPFAM" id="SSF55781">
    <property type="entry name" value="GAF domain-like"/>
    <property type="match status" value="1"/>
</dbReference>
<dbReference type="PANTHER" id="PTHR30136">
    <property type="entry name" value="HELIX-TURN-HELIX TRANSCRIPTIONAL REGULATOR, ICLR FAMILY"/>
    <property type="match status" value="1"/>
</dbReference>
<dbReference type="Gene3D" id="1.10.10.10">
    <property type="entry name" value="Winged helix-like DNA-binding domain superfamily/Winged helix DNA-binding domain"/>
    <property type="match status" value="1"/>
</dbReference>
<dbReference type="Proteomes" id="UP000070612">
    <property type="component" value="Unassembled WGS sequence"/>
</dbReference>
<dbReference type="Pfam" id="PF01614">
    <property type="entry name" value="IclR_C"/>
    <property type="match status" value="1"/>
</dbReference>
<dbReference type="InterPro" id="IPR029016">
    <property type="entry name" value="GAF-like_dom_sf"/>
</dbReference>
<dbReference type="PROSITE" id="PS51077">
    <property type="entry name" value="HTH_ICLR"/>
    <property type="match status" value="1"/>
</dbReference>
<dbReference type="RefSeq" id="WP_067851659.1">
    <property type="nucleotide sequence ID" value="NZ_LGTW01000012.1"/>
</dbReference>
<accession>A0A132PK03</accession>
<dbReference type="InterPro" id="IPR005471">
    <property type="entry name" value="Tscrpt_reg_IclR_N"/>
</dbReference>
<reference evidence="6 7" key="1">
    <citation type="submission" date="2015-07" db="EMBL/GenBank/DDBJ databases">
        <title>A draft genome sequence of Mycobacterium wolinskyi.</title>
        <authorList>
            <person name="de Man T.J."/>
            <person name="Perry K.A."/>
            <person name="Coulliette A.D."/>
            <person name="Jensen B."/>
            <person name="Toney N.C."/>
            <person name="Limbago B.M."/>
            <person name="Noble-Wang J."/>
        </authorList>
    </citation>
    <scope>NUCLEOTIDE SEQUENCE [LARGE SCALE GENOMIC DNA]</scope>
    <source>
        <strain evidence="6 7">CDC_01</strain>
    </source>
</reference>
<dbReference type="InterPro" id="IPR050707">
    <property type="entry name" value="HTH_MetabolicPath_Reg"/>
</dbReference>
<dbReference type="STRING" id="59750.AWC31_15305"/>
<dbReference type="AlphaFoldDB" id="A0A132PK03"/>
<evidence type="ECO:0000256" key="1">
    <source>
        <dbReference type="ARBA" id="ARBA00023015"/>
    </source>
</evidence>
<dbReference type="EMBL" id="LGTW01000012">
    <property type="protein sequence ID" value="KWX22633.1"/>
    <property type="molecule type" value="Genomic_DNA"/>
</dbReference>
<comment type="caution">
    <text evidence="6">The sequence shown here is derived from an EMBL/GenBank/DDBJ whole genome shotgun (WGS) entry which is preliminary data.</text>
</comment>
<sequence>MPTDKPAENSLMLVRKVSDLLDYLSRGESSAADIADAINEPRSSIYRLLSSLQTEGFVEAGSRRGQYRLGFKLLSLATAAVSRFDERKFALPVMERLHDLTGETVFLCVPRKDDAVCIERIEGMRVRSLALQLGGALPLHAGAAPRAILAHLPEAQWEAYIERNAPLQRFTDSTPVEPAELRAVLTRTRDDGLAVSDQDVTVGVAAIGVPITDYRGQIRGALSISGIRESILGGSSSAWREELIRGGREISEALGAELASEGLANFG</sequence>
<dbReference type="InterPro" id="IPR014757">
    <property type="entry name" value="Tscrpt_reg_IclR_C"/>
</dbReference>
<keyword evidence="1" id="KW-0805">Transcription regulation</keyword>
<keyword evidence="7" id="KW-1185">Reference proteome</keyword>
<gene>
    <name evidence="6" type="ORF">AFM11_19225</name>
</gene>
<evidence type="ECO:0000259" key="4">
    <source>
        <dbReference type="PROSITE" id="PS51077"/>
    </source>
</evidence>
<dbReference type="Pfam" id="PF09339">
    <property type="entry name" value="HTH_IclR"/>
    <property type="match status" value="1"/>
</dbReference>
<evidence type="ECO:0000259" key="5">
    <source>
        <dbReference type="PROSITE" id="PS51078"/>
    </source>
</evidence>
<dbReference type="PATRIC" id="fig|59750.3.peg.1179"/>
<evidence type="ECO:0000313" key="7">
    <source>
        <dbReference type="Proteomes" id="UP000070612"/>
    </source>
</evidence>
<dbReference type="InterPro" id="IPR036388">
    <property type="entry name" value="WH-like_DNA-bd_sf"/>
</dbReference>
<dbReference type="Gene3D" id="3.30.450.40">
    <property type="match status" value="1"/>
</dbReference>
<dbReference type="PROSITE" id="PS51078">
    <property type="entry name" value="ICLR_ED"/>
    <property type="match status" value="1"/>
</dbReference>
<keyword evidence="2" id="KW-0238">DNA-binding</keyword>
<evidence type="ECO:0000256" key="3">
    <source>
        <dbReference type="ARBA" id="ARBA00023163"/>
    </source>
</evidence>
<evidence type="ECO:0000313" key="6">
    <source>
        <dbReference type="EMBL" id="KWX22633.1"/>
    </source>
</evidence>
<dbReference type="GO" id="GO:0003700">
    <property type="term" value="F:DNA-binding transcription factor activity"/>
    <property type="evidence" value="ECO:0007669"/>
    <property type="project" value="TreeGrafter"/>
</dbReference>
<dbReference type="InterPro" id="IPR036390">
    <property type="entry name" value="WH_DNA-bd_sf"/>
</dbReference>
<evidence type="ECO:0000256" key="2">
    <source>
        <dbReference type="ARBA" id="ARBA00023125"/>
    </source>
</evidence>
<dbReference type="PANTHER" id="PTHR30136:SF35">
    <property type="entry name" value="HTH-TYPE TRANSCRIPTIONAL REGULATOR RV1719"/>
    <property type="match status" value="1"/>
</dbReference>